<dbReference type="EMBL" id="CP042906">
    <property type="protein sequence ID" value="QEX15457.1"/>
    <property type="molecule type" value="Genomic_DNA"/>
</dbReference>
<name>A0A5J6MEL6_9PROT</name>
<keyword evidence="4" id="KW-1185">Reference proteome</keyword>
<dbReference type="InterPro" id="IPR000868">
    <property type="entry name" value="Isochorismatase-like_dom"/>
</dbReference>
<proteinExistence type="predicted"/>
<dbReference type="AlphaFoldDB" id="A0A5J6MEL6"/>
<dbReference type="GO" id="GO:0016787">
    <property type="term" value="F:hydrolase activity"/>
    <property type="evidence" value="ECO:0007669"/>
    <property type="project" value="UniProtKB-KW"/>
</dbReference>
<evidence type="ECO:0000313" key="4">
    <source>
        <dbReference type="Proteomes" id="UP000326202"/>
    </source>
</evidence>
<dbReference type="SUPFAM" id="SSF52499">
    <property type="entry name" value="Isochorismatase-like hydrolases"/>
    <property type="match status" value="1"/>
</dbReference>
<dbReference type="Gene3D" id="3.40.50.850">
    <property type="entry name" value="Isochorismatase-like"/>
    <property type="match status" value="1"/>
</dbReference>
<dbReference type="InterPro" id="IPR050272">
    <property type="entry name" value="Isochorismatase-like_hydrls"/>
</dbReference>
<dbReference type="OrthoDB" id="9791276at2"/>
<gene>
    <name evidence="3" type="ORF">FRZ44_07410</name>
</gene>
<dbReference type="KEGG" id="htq:FRZ44_07410"/>
<keyword evidence="1" id="KW-0378">Hydrolase</keyword>
<accession>A0A5J6MEL6</accession>
<sequence>MAATPAALVIIDVQNAILRGLGGARSAEIQRAFEAVVARIAALQARARAAGLPVILVQHDGEPGHRLAAGSEGWLIRGELAPHPGEAVVHKKSCDSFFETDLAGQLAARGIEPGTGRLVIAGCMTEYCVDTTCRRAVSLGYDVTLAADAHMTADSGGLTFEQIIAHHNALLDGFDAGSRIVTVTPAADIAL</sequence>
<dbReference type="Proteomes" id="UP000326202">
    <property type="component" value="Chromosome"/>
</dbReference>
<feature type="domain" description="Isochorismatase-like" evidence="2">
    <location>
        <begin position="6"/>
        <end position="154"/>
    </location>
</feature>
<organism evidence="3 4">
    <name type="scientific">Hypericibacter terrae</name>
    <dbReference type="NCBI Taxonomy" id="2602015"/>
    <lineage>
        <taxon>Bacteria</taxon>
        <taxon>Pseudomonadati</taxon>
        <taxon>Pseudomonadota</taxon>
        <taxon>Alphaproteobacteria</taxon>
        <taxon>Rhodospirillales</taxon>
        <taxon>Dongiaceae</taxon>
        <taxon>Hypericibacter</taxon>
    </lineage>
</organism>
<evidence type="ECO:0000256" key="1">
    <source>
        <dbReference type="ARBA" id="ARBA00022801"/>
    </source>
</evidence>
<protein>
    <submittedName>
        <fullName evidence="3">Isochorismatase</fullName>
    </submittedName>
</protein>
<reference evidence="3 4" key="1">
    <citation type="submission" date="2019-08" db="EMBL/GenBank/DDBJ databases">
        <title>Hyperibacter terrae gen. nov., sp. nov. and Hyperibacter viscosus sp. nov., two new members in the family Rhodospirillaceae isolated from the rhizosphere of Hypericum perforatum.</title>
        <authorList>
            <person name="Noviana Z."/>
        </authorList>
    </citation>
    <scope>NUCLEOTIDE SEQUENCE [LARGE SCALE GENOMIC DNA]</scope>
    <source>
        <strain evidence="3 4">R5913</strain>
    </source>
</reference>
<dbReference type="PANTHER" id="PTHR43540">
    <property type="entry name" value="PEROXYUREIDOACRYLATE/UREIDOACRYLATE AMIDOHYDROLASE-RELATED"/>
    <property type="match status" value="1"/>
</dbReference>
<dbReference type="Pfam" id="PF00857">
    <property type="entry name" value="Isochorismatase"/>
    <property type="match status" value="1"/>
</dbReference>
<evidence type="ECO:0000259" key="2">
    <source>
        <dbReference type="Pfam" id="PF00857"/>
    </source>
</evidence>
<dbReference type="InterPro" id="IPR036380">
    <property type="entry name" value="Isochorismatase-like_sf"/>
</dbReference>
<evidence type="ECO:0000313" key="3">
    <source>
        <dbReference type="EMBL" id="QEX15457.1"/>
    </source>
</evidence>
<dbReference type="RefSeq" id="WP_151175906.1">
    <property type="nucleotide sequence ID" value="NZ_CP042906.1"/>
</dbReference>